<organism evidence="1 2">
    <name type="scientific">Pseudoalteromonas phage H101</name>
    <dbReference type="NCBI Taxonomy" id="1654919"/>
    <lineage>
        <taxon>Viruses</taxon>
        <taxon>Duplodnaviria</taxon>
        <taxon>Heunggongvirae</taxon>
        <taxon>Uroviricota</taxon>
        <taxon>Caudoviricetes</taxon>
        <taxon>Shandongvirus</taxon>
        <taxon>Shandongvirus H101</taxon>
    </lineage>
</organism>
<evidence type="ECO:0000313" key="1">
    <source>
        <dbReference type="EMBL" id="AKO61089.1"/>
    </source>
</evidence>
<dbReference type="Proteomes" id="UP000202763">
    <property type="component" value="Segment"/>
</dbReference>
<dbReference type="EMBL" id="KR534323">
    <property type="protein sequence ID" value="AKO61089.1"/>
    <property type="molecule type" value="Genomic_DNA"/>
</dbReference>
<protein>
    <submittedName>
        <fullName evidence="1">Uncharacterized protein</fullName>
    </submittedName>
</protein>
<accession>A0A0H4IND1</accession>
<reference evidence="1 2" key="1">
    <citation type="submission" date="2015-05" db="EMBL/GenBank/DDBJ databases">
        <authorList>
            <person name="Wang D.B."/>
            <person name="Wang M."/>
        </authorList>
    </citation>
    <scope>NUCLEOTIDE SEQUENCE [LARGE SCALE GENOMIC DNA]</scope>
</reference>
<sequence>MKIYECEFVFTKQGDVCKGSFRIVVDIQVYYPLSYEQIKERAYYEAAKIDFPDEYKDYNKIQSFCVKREYEL</sequence>
<name>A0A0H4IND1_9CAUD</name>
<evidence type="ECO:0000313" key="2">
    <source>
        <dbReference type="Proteomes" id="UP000202763"/>
    </source>
</evidence>
<dbReference type="RefSeq" id="YP_009225622.1">
    <property type="nucleotide sequence ID" value="NC_029094.1"/>
</dbReference>
<dbReference type="GeneID" id="26796683"/>
<dbReference type="KEGG" id="vg:26796683"/>
<keyword evidence="2" id="KW-1185">Reference proteome</keyword>
<proteinExistence type="predicted"/>